<dbReference type="PANTHER" id="PTHR43735">
    <property type="entry name" value="APOPTOSIS-INDUCING FACTOR 1"/>
    <property type="match status" value="1"/>
</dbReference>
<gene>
    <name evidence="2" type="ORF">FB45DRAFT_1018869</name>
</gene>
<dbReference type="PANTHER" id="PTHR43735:SF11">
    <property type="entry name" value="HYPOTHETICAL OXIDOREDUCTASE (EUROFUNG)"/>
    <property type="match status" value="1"/>
</dbReference>
<evidence type="ECO:0000313" key="2">
    <source>
        <dbReference type="EMBL" id="KAJ7646553.1"/>
    </source>
</evidence>
<dbReference type="InterPro" id="IPR023753">
    <property type="entry name" value="FAD/NAD-binding_dom"/>
</dbReference>
<dbReference type="AlphaFoldDB" id="A0AAD7CE31"/>
<evidence type="ECO:0000259" key="1">
    <source>
        <dbReference type="Pfam" id="PF07992"/>
    </source>
</evidence>
<dbReference type="SUPFAM" id="SSF51905">
    <property type="entry name" value="FAD/NAD(P)-binding domain"/>
    <property type="match status" value="1"/>
</dbReference>
<comment type="caution">
    <text evidence="2">The sequence shown here is derived from an EMBL/GenBank/DDBJ whole genome shotgun (WGS) entry which is preliminary data.</text>
</comment>
<dbReference type="PRINTS" id="PR00368">
    <property type="entry name" value="FADPNR"/>
</dbReference>
<proteinExistence type="predicted"/>
<dbReference type="GO" id="GO:0005737">
    <property type="term" value="C:cytoplasm"/>
    <property type="evidence" value="ECO:0007669"/>
    <property type="project" value="TreeGrafter"/>
</dbReference>
<organism evidence="2 3">
    <name type="scientific">Roridomyces roridus</name>
    <dbReference type="NCBI Taxonomy" id="1738132"/>
    <lineage>
        <taxon>Eukaryota</taxon>
        <taxon>Fungi</taxon>
        <taxon>Dikarya</taxon>
        <taxon>Basidiomycota</taxon>
        <taxon>Agaricomycotina</taxon>
        <taxon>Agaricomycetes</taxon>
        <taxon>Agaricomycetidae</taxon>
        <taxon>Agaricales</taxon>
        <taxon>Marasmiineae</taxon>
        <taxon>Mycenaceae</taxon>
        <taxon>Roridomyces</taxon>
    </lineage>
</organism>
<keyword evidence="3" id="KW-1185">Reference proteome</keyword>
<reference evidence="2" key="1">
    <citation type="submission" date="2023-03" db="EMBL/GenBank/DDBJ databases">
        <title>Massive genome expansion in bonnet fungi (Mycena s.s.) driven by repeated elements and novel gene families across ecological guilds.</title>
        <authorList>
            <consortium name="Lawrence Berkeley National Laboratory"/>
            <person name="Harder C.B."/>
            <person name="Miyauchi S."/>
            <person name="Viragh M."/>
            <person name="Kuo A."/>
            <person name="Thoen E."/>
            <person name="Andreopoulos B."/>
            <person name="Lu D."/>
            <person name="Skrede I."/>
            <person name="Drula E."/>
            <person name="Henrissat B."/>
            <person name="Morin E."/>
            <person name="Kohler A."/>
            <person name="Barry K."/>
            <person name="LaButti K."/>
            <person name="Morin E."/>
            <person name="Salamov A."/>
            <person name="Lipzen A."/>
            <person name="Mereny Z."/>
            <person name="Hegedus B."/>
            <person name="Baldrian P."/>
            <person name="Stursova M."/>
            <person name="Weitz H."/>
            <person name="Taylor A."/>
            <person name="Grigoriev I.V."/>
            <person name="Nagy L.G."/>
            <person name="Martin F."/>
            <person name="Kauserud H."/>
        </authorList>
    </citation>
    <scope>NUCLEOTIDE SEQUENCE</scope>
    <source>
        <strain evidence="2">9284</strain>
    </source>
</reference>
<dbReference type="Pfam" id="PF07992">
    <property type="entry name" value="Pyr_redox_2"/>
    <property type="match status" value="1"/>
</dbReference>
<protein>
    <submittedName>
        <fullName evidence="2">FAD/NAD-P-binding domain-containing protein</fullName>
    </submittedName>
</protein>
<dbReference type="GO" id="GO:0050660">
    <property type="term" value="F:flavin adenine dinucleotide binding"/>
    <property type="evidence" value="ECO:0007669"/>
    <property type="project" value="TreeGrafter"/>
</dbReference>
<accession>A0AAD7CE31</accession>
<feature type="domain" description="FAD/NAD(P)-binding" evidence="1">
    <location>
        <begin position="6"/>
        <end position="286"/>
    </location>
</feature>
<dbReference type="Proteomes" id="UP001221142">
    <property type="component" value="Unassembled WGS sequence"/>
</dbReference>
<dbReference type="Gene3D" id="3.50.50.100">
    <property type="match status" value="1"/>
</dbReference>
<dbReference type="EMBL" id="JARKIF010000002">
    <property type="protein sequence ID" value="KAJ7646553.1"/>
    <property type="molecule type" value="Genomic_DNA"/>
</dbReference>
<evidence type="ECO:0000313" key="3">
    <source>
        <dbReference type="Proteomes" id="UP001221142"/>
    </source>
</evidence>
<dbReference type="InterPro" id="IPR036188">
    <property type="entry name" value="FAD/NAD-bd_sf"/>
</dbReference>
<dbReference type="GO" id="GO:0004174">
    <property type="term" value="F:electron-transferring-flavoprotein dehydrogenase activity"/>
    <property type="evidence" value="ECO:0007669"/>
    <property type="project" value="TreeGrafter"/>
</dbReference>
<name>A0AAD7CE31_9AGAR</name>
<sequence length="387" mass="42532">MAILKNIVVVGGSYCSTYVIDALAPRVHKTHHTIMIEKNSHMQHIFAFPRISCVPGFEHKAFVPFTDAFHETPRHSTSILQGIVTEVHPDRVVLASGEEIPYEYLIMATGTGKPPLETTTKVGSVEQVNELQNRIKESEDIVIIGGGAYGIQLAFDTKEFYPSKNVTLVHSRTQLLNRFHPKLHEIVSQRAAKIGLKLVLGQRVKIPPAGFPTSGPSYTVELADGTHLPADVAVCCMGSIPLSSPLLTLSPTSIDSQGYIRVTPTLQLADPAFPRVFALGDVAATGANKAAAPGYVQASILTENIVNMIEGRSERLEFTPSTNGIHLAIGLHSYVTFYDPAAPGEEPKFQFVELGEDESDPEVKRWYECRCHLIWERRAPGNEDYYS</sequence>